<comment type="domain">
    <text evidence="8">The DHHC domain is required for palmitoyltransferase activity.</text>
</comment>
<dbReference type="VEuPathDB" id="TriTrypDB:LmxM.33.4300"/>
<dbReference type="Pfam" id="PF01529">
    <property type="entry name" value="DHHC"/>
    <property type="match status" value="1"/>
</dbReference>
<evidence type="ECO:0000259" key="9">
    <source>
        <dbReference type="Pfam" id="PF01529"/>
    </source>
</evidence>
<keyword evidence="3 8" id="KW-0812">Transmembrane</keyword>
<evidence type="ECO:0000256" key="5">
    <source>
        <dbReference type="ARBA" id="ARBA00023136"/>
    </source>
</evidence>
<feature type="transmembrane region" description="Helical" evidence="8">
    <location>
        <begin position="70"/>
        <end position="90"/>
    </location>
</feature>
<dbReference type="EC" id="2.3.1.225" evidence="8"/>
<evidence type="ECO:0000256" key="6">
    <source>
        <dbReference type="ARBA" id="ARBA00023315"/>
    </source>
</evidence>
<dbReference type="InterPro" id="IPR001594">
    <property type="entry name" value="Palmitoyltrfase_DHHC"/>
</dbReference>
<dbReference type="EMBL" id="FR799586">
    <property type="protein sequence ID" value="CBZ30545.1"/>
    <property type="molecule type" value="Genomic_DNA"/>
</dbReference>
<dbReference type="PANTHER" id="PTHR22883">
    <property type="entry name" value="ZINC FINGER DHHC DOMAIN CONTAINING PROTEIN"/>
    <property type="match status" value="1"/>
</dbReference>
<dbReference type="OrthoDB" id="331948at2759"/>
<keyword evidence="4 8" id="KW-1133">Transmembrane helix</keyword>
<dbReference type="AlphaFoldDB" id="E9B5M5"/>
<accession>E9B5M5</accession>
<dbReference type="GO" id="GO:0005794">
    <property type="term" value="C:Golgi apparatus"/>
    <property type="evidence" value="ECO:0007669"/>
    <property type="project" value="TreeGrafter"/>
</dbReference>
<dbReference type="GO" id="GO:0016020">
    <property type="term" value="C:membrane"/>
    <property type="evidence" value="ECO:0007669"/>
    <property type="project" value="UniProtKB-SubCell"/>
</dbReference>
<proteinExistence type="inferred from homology"/>
<dbReference type="GO" id="GO:0005783">
    <property type="term" value="C:endoplasmic reticulum"/>
    <property type="evidence" value="ECO:0007669"/>
    <property type="project" value="TreeGrafter"/>
</dbReference>
<keyword evidence="5 8" id="KW-0472">Membrane</keyword>
<evidence type="ECO:0000256" key="3">
    <source>
        <dbReference type="ARBA" id="ARBA00022692"/>
    </source>
</evidence>
<dbReference type="OMA" id="RTICGFN"/>
<evidence type="ECO:0000256" key="7">
    <source>
        <dbReference type="ARBA" id="ARBA00038298"/>
    </source>
</evidence>
<dbReference type="GO" id="GO:0019706">
    <property type="term" value="F:protein-cysteine S-palmitoyltransferase activity"/>
    <property type="evidence" value="ECO:0007669"/>
    <property type="project" value="UniProtKB-EC"/>
</dbReference>
<feature type="transmembrane region" description="Helical" evidence="8">
    <location>
        <begin position="34"/>
        <end position="58"/>
    </location>
</feature>
<dbReference type="PhylomeDB" id="E9B5M5"/>
<dbReference type="Proteomes" id="UP000007259">
    <property type="component" value="Chromosome 33"/>
</dbReference>
<evidence type="ECO:0000313" key="11">
    <source>
        <dbReference type="Proteomes" id="UP000007259"/>
    </source>
</evidence>
<feature type="transmembrane region" description="Helical" evidence="8">
    <location>
        <begin position="133"/>
        <end position="157"/>
    </location>
</feature>
<sequence>MNADTAPLSWEWGSKRGRRTICGFNVASDYLGGLVLLIGIPALVVAHLAVVVLSPLFTASHDGNTLLLEVFLELFLCISAVALLFLLLVADPGFVEVPTALSCRCSHCGTDVDDFDHHCGAVGACIGKGNMCYFILFLLFAALLCVLGAVQNAAFVAATVRAHIRDTDLSRTSIAALFKTVFTELRLPRILCLLMLSLAAVNGGGVCTFLSLRYTYLAYKGLSSVRRRRRFDVSGSLSNVFANTFRPAFSHNFMRPQYHALADMLD</sequence>
<evidence type="ECO:0000256" key="1">
    <source>
        <dbReference type="ARBA" id="ARBA00004141"/>
    </source>
</evidence>
<dbReference type="KEGG" id="lmi:LMXM_33_4300"/>
<organism evidence="10 11">
    <name type="scientific">Leishmania mexicana (strain MHOM/GT/2001/U1103)</name>
    <dbReference type="NCBI Taxonomy" id="929439"/>
    <lineage>
        <taxon>Eukaryota</taxon>
        <taxon>Discoba</taxon>
        <taxon>Euglenozoa</taxon>
        <taxon>Kinetoplastea</taxon>
        <taxon>Metakinetoplastina</taxon>
        <taxon>Trypanosomatida</taxon>
        <taxon>Trypanosomatidae</taxon>
        <taxon>Leishmaniinae</taxon>
        <taxon>Leishmania</taxon>
    </lineage>
</organism>
<comment type="catalytic activity">
    <reaction evidence="8">
        <text>L-cysteinyl-[protein] + hexadecanoyl-CoA = S-hexadecanoyl-L-cysteinyl-[protein] + CoA</text>
        <dbReference type="Rhea" id="RHEA:36683"/>
        <dbReference type="Rhea" id="RHEA-COMP:10131"/>
        <dbReference type="Rhea" id="RHEA-COMP:11032"/>
        <dbReference type="ChEBI" id="CHEBI:29950"/>
        <dbReference type="ChEBI" id="CHEBI:57287"/>
        <dbReference type="ChEBI" id="CHEBI:57379"/>
        <dbReference type="ChEBI" id="CHEBI:74151"/>
        <dbReference type="EC" id="2.3.1.225"/>
    </reaction>
</comment>
<dbReference type="InterPro" id="IPR039859">
    <property type="entry name" value="PFA4/ZDH16/20/ERF2-like"/>
</dbReference>
<keyword evidence="11" id="KW-1185">Reference proteome</keyword>
<dbReference type="GO" id="GO:0006612">
    <property type="term" value="P:protein targeting to membrane"/>
    <property type="evidence" value="ECO:0007669"/>
    <property type="project" value="TreeGrafter"/>
</dbReference>
<comment type="similarity">
    <text evidence="7">Belongs to the DHHC palmitoyltransferase family. PFA5 subfamily.</text>
</comment>
<keyword evidence="6 8" id="KW-0012">Acyltransferase</keyword>
<feature type="transmembrane region" description="Helical" evidence="8">
    <location>
        <begin position="193"/>
        <end position="219"/>
    </location>
</feature>
<reference evidence="10 11" key="1">
    <citation type="journal article" date="2011" name="Genome Res.">
        <title>Chromosome and gene copy number variation allow major structural change between species and strains of Leishmania.</title>
        <authorList>
            <person name="Rogers M.B."/>
            <person name="Hilley J.D."/>
            <person name="Dickens N.J."/>
            <person name="Wilkes J."/>
            <person name="Bates P.A."/>
            <person name="Depledge D.P."/>
            <person name="Harris D."/>
            <person name="Her Y."/>
            <person name="Herzyk P."/>
            <person name="Imamura H."/>
            <person name="Otto T.D."/>
            <person name="Sanders M."/>
            <person name="Seeger K."/>
            <person name="Dujardin J.C."/>
            <person name="Berriman M."/>
            <person name="Smith D.F."/>
            <person name="Hertz-Fowler C."/>
            <person name="Mottram J.C."/>
        </authorList>
    </citation>
    <scope>NUCLEOTIDE SEQUENCE [LARGE SCALE GENOMIC DNA]</scope>
    <source>
        <strain evidence="10 11">MHOM/GT/2001/U1103</strain>
    </source>
</reference>
<keyword evidence="2 8" id="KW-0808">Transferase</keyword>
<protein>
    <recommendedName>
        <fullName evidence="8">Palmitoyltransferase</fullName>
        <ecNumber evidence="8">2.3.1.225</ecNumber>
    </recommendedName>
</protein>
<evidence type="ECO:0000256" key="8">
    <source>
        <dbReference type="RuleBase" id="RU079119"/>
    </source>
</evidence>
<dbReference type="PANTHER" id="PTHR22883:SF23">
    <property type="entry name" value="PALMITOYLTRANSFERASE ZDHHC6"/>
    <property type="match status" value="1"/>
</dbReference>
<comment type="subcellular location">
    <subcellularLocation>
        <location evidence="1">Membrane</location>
        <topology evidence="1">Multi-pass membrane protein</topology>
    </subcellularLocation>
</comment>
<dbReference type="GeneID" id="13452600"/>
<evidence type="ECO:0000313" key="10">
    <source>
        <dbReference type="EMBL" id="CBZ30545.1"/>
    </source>
</evidence>
<dbReference type="PROSITE" id="PS50216">
    <property type="entry name" value="DHHC"/>
    <property type="match status" value="1"/>
</dbReference>
<evidence type="ECO:0000256" key="4">
    <source>
        <dbReference type="ARBA" id="ARBA00022989"/>
    </source>
</evidence>
<name>E9B5M5_LEIMU</name>
<dbReference type="RefSeq" id="XP_003878992.1">
    <property type="nucleotide sequence ID" value="XM_003878943.1"/>
</dbReference>
<gene>
    <name evidence="10" type="ORF">LMXM_33_4300</name>
</gene>
<evidence type="ECO:0000256" key="2">
    <source>
        <dbReference type="ARBA" id="ARBA00022679"/>
    </source>
</evidence>
<feature type="domain" description="Palmitoyltransferase DHHC" evidence="9">
    <location>
        <begin position="105"/>
        <end position="225"/>
    </location>
</feature>